<organism evidence="2 3">
    <name type="scientific">Aphanomyces euteiches</name>
    <dbReference type="NCBI Taxonomy" id="100861"/>
    <lineage>
        <taxon>Eukaryota</taxon>
        <taxon>Sar</taxon>
        <taxon>Stramenopiles</taxon>
        <taxon>Oomycota</taxon>
        <taxon>Saprolegniomycetes</taxon>
        <taxon>Saprolegniales</taxon>
        <taxon>Verrucalvaceae</taxon>
        <taxon>Aphanomyces</taxon>
    </lineage>
</organism>
<reference evidence="2 3" key="1">
    <citation type="submission" date="2019-07" db="EMBL/GenBank/DDBJ databases">
        <title>Genomics analysis of Aphanomyces spp. identifies a new class of oomycete effector associated with host adaptation.</title>
        <authorList>
            <person name="Gaulin E."/>
        </authorList>
    </citation>
    <scope>NUCLEOTIDE SEQUENCE [LARGE SCALE GENOMIC DNA]</scope>
    <source>
        <strain evidence="2 3">ATCC 201684</strain>
    </source>
</reference>
<gene>
    <name evidence="2" type="ORF">Ae201684_004269</name>
</gene>
<dbReference type="EMBL" id="VJMJ01000053">
    <property type="protein sequence ID" value="KAF0740268.1"/>
    <property type="molecule type" value="Genomic_DNA"/>
</dbReference>
<accession>A0A6G0XJ04</accession>
<evidence type="ECO:0000256" key="1">
    <source>
        <dbReference type="SAM" id="MobiDB-lite"/>
    </source>
</evidence>
<feature type="region of interest" description="Disordered" evidence="1">
    <location>
        <begin position="1"/>
        <end position="121"/>
    </location>
</feature>
<proteinExistence type="predicted"/>
<feature type="compositionally biased region" description="Basic residues" evidence="1">
    <location>
        <begin position="69"/>
        <end position="78"/>
    </location>
</feature>
<keyword evidence="3" id="KW-1185">Reference proteome</keyword>
<feature type="compositionally biased region" description="Basic residues" evidence="1">
    <location>
        <begin position="99"/>
        <end position="108"/>
    </location>
</feature>
<name>A0A6G0XJ04_9STRA</name>
<protein>
    <submittedName>
        <fullName evidence="2">Uncharacterized protein</fullName>
    </submittedName>
</protein>
<evidence type="ECO:0000313" key="2">
    <source>
        <dbReference type="EMBL" id="KAF0740268.1"/>
    </source>
</evidence>
<feature type="compositionally biased region" description="Low complexity" evidence="1">
    <location>
        <begin position="44"/>
        <end position="61"/>
    </location>
</feature>
<feature type="compositionally biased region" description="Basic residues" evidence="1">
    <location>
        <begin position="28"/>
        <end position="43"/>
    </location>
</feature>
<evidence type="ECO:0000313" key="3">
    <source>
        <dbReference type="Proteomes" id="UP000481153"/>
    </source>
</evidence>
<dbReference type="Proteomes" id="UP000481153">
    <property type="component" value="Unassembled WGS sequence"/>
</dbReference>
<feature type="compositionally biased region" description="Polar residues" evidence="1">
    <location>
        <begin position="79"/>
        <end position="93"/>
    </location>
</feature>
<comment type="caution">
    <text evidence="2">The sequence shown here is derived from an EMBL/GenBank/DDBJ whole genome shotgun (WGS) entry which is preliminary data.</text>
</comment>
<dbReference type="AlphaFoldDB" id="A0A6G0XJ04"/>
<sequence length="274" mass="30112">MSQRETCSSKRKTRSQSVAAAPTPPPRKVPRKPNTKKKQKPRKQTISPPSSAQATLPSSSSNRDASKANAKKKQKPRKQTVSPPSSAQAASNRDASKSNAKKKQRSKKQAISPPPSVPITIMVYPPSSPSSRDASKLKANCLLDYHGVQDAKVVQSHQGQLLKTSFPVDNKTFELAVVQVHDEFYFFTTMHRTNGFPEFSLDGPCTLLEAEDAFIKMLLRKANTEWPPSSPSAVASSASRSHQATRQLRQGFFVPQPTGPPHILNGRAVEFRMD</sequence>